<comment type="caution">
    <text evidence="1">The sequence shown here is derived from an EMBL/GenBank/DDBJ whole genome shotgun (WGS) entry which is preliminary data.</text>
</comment>
<sequence>MRSVRLWLAEALIADWRCAEESIDVLATWPCHSGKFRNHLVAMWQICNSDMTDMTHGQQLPAQCVSYVPNRTHLARPFWPNNSLEA</sequence>
<dbReference type="Proteomes" id="UP000809789">
    <property type="component" value="Unassembled WGS sequence"/>
</dbReference>
<dbReference type="OrthoDB" id="10288496at2759"/>
<protein>
    <submittedName>
        <fullName evidence="1">Uncharacterized protein</fullName>
    </submittedName>
</protein>
<accession>A0A8K0L2R7</accession>
<dbReference type="AlphaFoldDB" id="A0A8K0L2R7"/>
<evidence type="ECO:0000313" key="1">
    <source>
        <dbReference type="EMBL" id="KAG8626365.1"/>
    </source>
</evidence>
<name>A0A8K0L2R7_9PEZI</name>
<keyword evidence="2" id="KW-1185">Reference proteome</keyword>
<organism evidence="1 2">
    <name type="scientific">Elsinoe batatas</name>
    <dbReference type="NCBI Taxonomy" id="2601811"/>
    <lineage>
        <taxon>Eukaryota</taxon>
        <taxon>Fungi</taxon>
        <taxon>Dikarya</taxon>
        <taxon>Ascomycota</taxon>
        <taxon>Pezizomycotina</taxon>
        <taxon>Dothideomycetes</taxon>
        <taxon>Dothideomycetidae</taxon>
        <taxon>Myriangiales</taxon>
        <taxon>Elsinoaceae</taxon>
        <taxon>Elsinoe</taxon>
    </lineage>
</organism>
<dbReference type="EMBL" id="JAESVG020000006">
    <property type="protein sequence ID" value="KAG8626365.1"/>
    <property type="molecule type" value="Genomic_DNA"/>
</dbReference>
<gene>
    <name evidence="1" type="ORF">KVT40_005310</name>
</gene>
<evidence type="ECO:0000313" key="2">
    <source>
        <dbReference type="Proteomes" id="UP000809789"/>
    </source>
</evidence>
<proteinExistence type="predicted"/>
<reference evidence="1" key="1">
    <citation type="submission" date="2021-07" db="EMBL/GenBank/DDBJ databases">
        <title>Elsinoe batatas strain:CRI-CJ2 Genome sequencing and assembly.</title>
        <authorList>
            <person name="Huang L."/>
        </authorList>
    </citation>
    <scope>NUCLEOTIDE SEQUENCE</scope>
    <source>
        <strain evidence="1">CRI-CJ2</strain>
    </source>
</reference>